<keyword evidence="1" id="KW-0812">Transmembrane</keyword>
<dbReference type="AlphaFoldDB" id="A0A268HBD9"/>
<name>A0A268HBD9_9BACI</name>
<evidence type="ECO:0000313" key="2">
    <source>
        <dbReference type="EMBL" id="PAE07207.1"/>
    </source>
</evidence>
<dbReference type="EMBL" id="NPBH01000055">
    <property type="protein sequence ID" value="PAE07207.1"/>
    <property type="molecule type" value="Genomic_DNA"/>
</dbReference>
<keyword evidence="1" id="KW-1133">Transmembrane helix</keyword>
<dbReference type="Proteomes" id="UP000216475">
    <property type="component" value="Unassembled WGS sequence"/>
</dbReference>
<dbReference type="RefSeq" id="WP_095271083.1">
    <property type="nucleotide sequence ID" value="NZ_NPBH01000055.1"/>
</dbReference>
<feature type="transmembrane region" description="Helical" evidence="1">
    <location>
        <begin position="49"/>
        <end position="66"/>
    </location>
</feature>
<evidence type="ECO:0000313" key="3">
    <source>
        <dbReference type="Proteomes" id="UP000216475"/>
    </source>
</evidence>
<gene>
    <name evidence="2" type="ORF">CHI12_12045</name>
</gene>
<protein>
    <submittedName>
        <fullName evidence="2">Uncharacterized protein</fullName>
    </submittedName>
</protein>
<organism evidence="2 3">
    <name type="scientific">Terribacillus saccharophilus</name>
    <dbReference type="NCBI Taxonomy" id="361277"/>
    <lineage>
        <taxon>Bacteria</taxon>
        <taxon>Bacillati</taxon>
        <taxon>Bacillota</taxon>
        <taxon>Bacilli</taxon>
        <taxon>Bacillales</taxon>
        <taxon>Bacillaceae</taxon>
        <taxon>Terribacillus</taxon>
    </lineage>
</organism>
<accession>A0A268HBD9</accession>
<proteinExistence type="predicted"/>
<reference evidence="2 3" key="1">
    <citation type="submission" date="2017-07" db="EMBL/GenBank/DDBJ databases">
        <title>Isolation and whole genome analysis of endospore-forming bacteria from heroin.</title>
        <authorList>
            <person name="Kalinowski J."/>
            <person name="Ahrens B."/>
            <person name="Al-Dilaimi A."/>
            <person name="Winkler A."/>
            <person name="Wibberg D."/>
            <person name="Schleenbecker U."/>
            <person name="Ruckert C."/>
            <person name="Wolfel R."/>
            <person name="Grass G."/>
        </authorList>
    </citation>
    <scope>NUCLEOTIDE SEQUENCE [LARGE SCALE GENOMIC DNA]</scope>
    <source>
        <strain evidence="2 3">7509</strain>
    </source>
</reference>
<feature type="transmembrane region" description="Helical" evidence="1">
    <location>
        <begin position="78"/>
        <end position="96"/>
    </location>
</feature>
<evidence type="ECO:0000256" key="1">
    <source>
        <dbReference type="SAM" id="Phobius"/>
    </source>
</evidence>
<comment type="caution">
    <text evidence="2">The sequence shown here is derived from an EMBL/GenBank/DDBJ whole genome shotgun (WGS) entry which is preliminary data.</text>
</comment>
<sequence>MESWTDQYNNGHRSLICFALEVDDIESIYQSLKEKGEQERLKYVGGKSLTVRMAAVFLTVTINMVMTDKIGPDKSTLVVLLIFLVTLSFMLLRPLLQHQSTEKQLYLTTCMIEKLEQQIKDVEE</sequence>
<keyword evidence="1" id="KW-0472">Membrane</keyword>